<accession>A2DBY5</accession>
<reference evidence="3" key="1">
    <citation type="submission" date="2006-10" db="EMBL/GenBank/DDBJ databases">
        <authorList>
            <person name="Amadeo P."/>
            <person name="Zhao Q."/>
            <person name="Wortman J."/>
            <person name="Fraser-Liggett C."/>
            <person name="Carlton J."/>
        </authorList>
    </citation>
    <scope>NUCLEOTIDE SEQUENCE</scope>
    <source>
        <strain evidence="3">G3</strain>
    </source>
</reference>
<keyword evidence="1" id="KW-0175">Coiled coil</keyword>
<feature type="coiled-coil region" evidence="1">
    <location>
        <begin position="157"/>
        <end position="224"/>
    </location>
</feature>
<evidence type="ECO:0000313" key="3">
    <source>
        <dbReference type="EMBL" id="EAY22026.1"/>
    </source>
</evidence>
<dbReference type="VEuPathDB" id="TrichDB:TVAG_456610"/>
<dbReference type="EMBL" id="DS113186">
    <property type="protein sequence ID" value="EAY22026.1"/>
    <property type="molecule type" value="Genomic_DNA"/>
</dbReference>
<feature type="region of interest" description="Disordered" evidence="2">
    <location>
        <begin position="26"/>
        <end position="46"/>
    </location>
</feature>
<evidence type="ECO:0000256" key="2">
    <source>
        <dbReference type="SAM" id="MobiDB-lite"/>
    </source>
</evidence>
<sequence>MFKAKDIPPIDLNSRLVQINPNKVIKVKKSQPSSQRSNSKPLMPRIYKKSNENENYYQQEELIDEKYHLINDINSLKKEVEGYNKQIQQFIQDNQTQRISSLSNTSHTSLSTLSAYISSLQDELTVADKERKVACKTFNPEFRAKLQDEILLQRSRIQSLQASINNTKSKIMEIQKQTSTDQIKEAMQVGEQQRTLAEELMNKLEKLDQNEEFLSAELNDLIDKSSISVSYITTLERLTKKLSHLEYQRIYKQKEKALMKTHASVKNSYTNPSPIVISSKNDKKIKVEDKDILESQKIIEELKNSLHVKFDVPENLGVPRPLELQKPDYCFSYVKYMEYLYNGLEDEYEYYYEEEEDAFQ</sequence>
<dbReference type="InParanoid" id="A2DBY5"/>
<name>A2DBY5_TRIV3</name>
<feature type="compositionally biased region" description="Polar residues" evidence="2">
    <location>
        <begin position="30"/>
        <end position="40"/>
    </location>
</feature>
<evidence type="ECO:0000313" key="4">
    <source>
        <dbReference type="Proteomes" id="UP000001542"/>
    </source>
</evidence>
<organism evidence="3 4">
    <name type="scientific">Trichomonas vaginalis (strain ATCC PRA-98 / G3)</name>
    <dbReference type="NCBI Taxonomy" id="412133"/>
    <lineage>
        <taxon>Eukaryota</taxon>
        <taxon>Metamonada</taxon>
        <taxon>Parabasalia</taxon>
        <taxon>Trichomonadida</taxon>
        <taxon>Trichomonadidae</taxon>
        <taxon>Trichomonas</taxon>
    </lineage>
</organism>
<proteinExistence type="predicted"/>
<dbReference type="VEuPathDB" id="TrichDB:TVAGG3_0264220"/>
<dbReference type="Proteomes" id="UP000001542">
    <property type="component" value="Unassembled WGS sequence"/>
</dbReference>
<evidence type="ECO:0000256" key="1">
    <source>
        <dbReference type="SAM" id="Coils"/>
    </source>
</evidence>
<keyword evidence="4" id="KW-1185">Reference proteome</keyword>
<dbReference type="RefSeq" id="XP_001583012.1">
    <property type="nucleotide sequence ID" value="XM_001582962.1"/>
</dbReference>
<dbReference type="KEGG" id="tva:5467579"/>
<dbReference type="AlphaFoldDB" id="A2DBY5"/>
<gene>
    <name evidence="3" type="ORF">TVAG_456610</name>
</gene>
<protein>
    <submittedName>
        <fullName evidence="3">Uncharacterized protein</fullName>
    </submittedName>
</protein>
<reference evidence="3" key="2">
    <citation type="journal article" date="2007" name="Science">
        <title>Draft genome sequence of the sexually transmitted pathogen Trichomonas vaginalis.</title>
        <authorList>
            <person name="Carlton J.M."/>
            <person name="Hirt R.P."/>
            <person name="Silva J.C."/>
            <person name="Delcher A.L."/>
            <person name="Schatz M."/>
            <person name="Zhao Q."/>
            <person name="Wortman J.R."/>
            <person name="Bidwell S.L."/>
            <person name="Alsmark U.C.M."/>
            <person name="Besteiro S."/>
            <person name="Sicheritz-Ponten T."/>
            <person name="Noel C.J."/>
            <person name="Dacks J.B."/>
            <person name="Foster P.G."/>
            <person name="Simillion C."/>
            <person name="Van de Peer Y."/>
            <person name="Miranda-Saavedra D."/>
            <person name="Barton G.J."/>
            <person name="Westrop G.D."/>
            <person name="Mueller S."/>
            <person name="Dessi D."/>
            <person name="Fiori P.L."/>
            <person name="Ren Q."/>
            <person name="Paulsen I."/>
            <person name="Zhang H."/>
            <person name="Bastida-Corcuera F.D."/>
            <person name="Simoes-Barbosa A."/>
            <person name="Brown M.T."/>
            <person name="Hayes R.D."/>
            <person name="Mukherjee M."/>
            <person name="Okumura C.Y."/>
            <person name="Schneider R."/>
            <person name="Smith A.J."/>
            <person name="Vanacova S."/>
            <person name="Villalvazo M."/>
            <person name="Haas B.J."/>
            <person name="Pertea M."/>
            <person name="Feldblyum T.V."/>
            <person name="Utterback T.R."/>
            <person name="Shu C.L."/>
            <person name="Osoegawa K."/>
            <person name="de Jong P.J."/>
            <person name="Hrdy I."/>
            <person name="Horvathova L."/>
            <person name="Zubacova Z."/>
            <person name="Dolezal P."/>
            <person name="Malik S.B."/>
            <person name="Logsdon J.M. Jr."/>
            <person name="Henze K."/>
            <person name="Gupta A."/>
            <person name="Wang C.C."/>
            <person name="Dunne R.L."/>
            <person name="Upcroft J.A."/>
            <person name="Upcroft P."/>
            <person name="White O."/>
            <person name="Salzberg S.L."/>
            <person name="Tang P."/>
            <person name="Chiu C.-H."/>
            <person name="Lee Y.-S."/>
            <person name="Embley T.M."/>
            <person name="Coombs G.H."/>
            <person name="Mottram J.C."/>
            <person name="Tachezy J."/>
            <person name="Fraser-Liggett C.M."/>
            <person name="Johnson P.J."/>
        </authorList>
    </citation>
    <scope>NUCLEOTIDE SEQUENCE [LARGE SCALE GENOMIC DNA]</scope>
    <source>
        <strain evidence="3">G3</strain>
    </source>
</reference>
<dbReference type="SMR" id="A2DBY5"/>